<feature type="transmembrane region" description="Helical" evidence="1">
    <location>
        <begin position="12"/>
        <end position="32"/>
    </location>
</feature>
<dbReference type="STRING" id="223786.SAMN05216234_12227"/>
<keyword evidence="1" id="KW-0812">Transmembrane</keyword>
<feature type="transmembrane region" description="Helical" evidence="1">
    <location>
        <begin position="44"/>
        <end position="61"/>
    </location>
</feature>
<sequence length="75" mass="8698">MAKIDVVKEKINYLKVWLGVFIVTLISLIGWLSSHYDEISTIRFLLSVVGIIWLVISIHFLNKNILKKIESLEEL</sequence>
<proteinExistence type="predicted"/>
<keyword evidence="1" id="KW-1133">Transmembrane helix</keyword>
<reference evidence="2 3" key="1">
    <citation type="submission" date="2016-10" db="EMBL/GenBank/DDBJ databases">
        <authorList>
            <person name="de Groot N.N."/>
        </authorList>
    </citation>
    <scope>NUCLEOTIDE SEQUENCE [LARGE SCALE GENOMIC DNA]</scope>
    <source>
        <strain evidence="2 3">EP1-55-1</strain>
    </source>
</reference>
<gene>
    <name evidence="2" type="ORF">SAMN05216234_12227</name>
</gene>
<keyword evidence="1" id="KW-0472">Membrane</keyword>
<keyword evidence="3" id="KW-1185">Reference proteome</keyword>
<dbReference type="RefSeq" id="WP_092912741.1">
    <property type="nucleotide sequence ID" value="NZ_CP136592.1"/>
</dbReference>
<name>A0A1I5QUJ5_9BACT</name>
<dbReference type="Proteomes" id="UP000199227">
    <property type="component" value="Unassembled WGS sequence"/>
</dbReference>
<evidence type="ECO:0000256" key="1">
    <source>
        <dbReference type="SAM" id="Phobius"/>
    </source>
</evidence>
<dbReference type="OrthoDB" id="5329220at2"/>
<dbReference type="AlphaFoldDB" id="A0A1I5QUJ5"/>
<dbReference type="EMBL" id="FOXB01000022">
    <property type="protein sequence ID" value="SFP49929.1"/>
    <property type="molecule type" value="Genomic_DNA"/>
</dbReference>
<evidence type="ECO:0000313" key="3">
    <source>
        <dbReference type="Proteomes" id="UP000199227"/>
    </source>
</evidence>
<organism evidence="2 3">
    <name type="scientific">Hydrogenimonas thermophila</name>
    <dbReference type="NCBI Taxonomy" id="223786"/>
    <lineage>
        <taxon>Bacteria</taxon>
        <taxon>Pseudomonadati</taxon>
        <taxon>Campylobacterota</taxon>
        <taxon>Epsilonproteobacteria</taxon>
        <taxon>Campylobacterales</taxon>
        <taxon>Hydrogenimonadaceae</taxon>
        <taxon>Hydrogenimonas</taxon>
    </lineage>
</organism>
<protein>
    <submittedName>
        <fullName evidence="2">Uncharacterized protein</fullName>
    </submittedName>
</protein>
<evidence type="ECO:0000313" key="2">
    <source>
        <dbReference type="EMBL" id="SFP49929.1"/>
    </source>
</evidence>
<accession>A0A1I5QUJ5</accession>